<accession>A0A1X7UI35</accession>
<dbReference type="Pfam" id="PF01048">
    <property type="entry name" value="PNP_UDP_1"/>
    <property type="match status" value="1"/>
</dbReference>
<dbReference type="InterPro" id="IPR000488">
    <property type="entry name" value="Death_dom"/>
</dbReference>
<dbReference type="Gene3D" id="3.40.50.1580">
    <property type="entry name" value="Nucleoside phosphorylase domain"/>
    <property type="match status" value="1"/>
</dbReference>
<dbReference type="PROSITE" id="PS50017">
    <property type="entry name" value="DEATH_DOMAIN"/>
    <property type="match status" value="1"/>
</dbReference>
<reference evidence="2" key="1">
    <citation type="submission" date="2017-05" db="UniProtKB">
        <authorList>
            <consortium name="EnsemblMetazoa"/>
        </authorList>
    </citation>
    <scope>IDENTIFICATION</scope>
</reference>
<protein>
    <recommendedName>
        <fullName evidence="1">Death domain-containing protein</fullName>
    </recommendedName>
</protein>
<dbReference type="InterPro" id="IPR035994">
    <property type="entry name" value="Nucleoside_phosphorylase_sf"/>
</dbReference>
<evidence type="ECO:0000313" key="2">
    <source>
        <dbReference type="EnsemblMetazoa" id="Aqu2.1.27432_001"/>
    </source>
</evidence>
<proteinExistence type="predicted"/>
<name>A0A1X7UI35_AMPQE</name>
<dbReference type="InterPro" id="IPR011029">
    <property type="entry name" value="DEATH-like_dom_sf"/>
</dbReference>
<dbReference type="SUPFAM" id="SSF53167">
    <property type="entry name" value="Purine and uridine phosphorylases"/>
    <property type="match status" value="1"/>
</dbReference>
<dbReference type="OrthoDB" id="10005420at2759"/>
<dbReference type="GO" id="GO:0008930">
    <property type="term" value="F:methylthioadenosine nucleosidase activity"/>
    <property type="evidence" value="ECO:0007669"/>
    <property type="project" value="TreeGrafter"/>
</dbReference>
<dbReference type="PANTHER" id="PTHR46832:SF1">
    <property type="entry name" value="5'-METHYLTHIOADENOSINE_S-ADENOSYLHOMOCYSTEINE NUCLEOSIDASE"/>
    <property type="match status" value="1"/>
</dbReference>
<dbReference type="GO" id="GO:0019284">
    <property type="term" value="P:L-methionine salvage from S-adenosylmethionine"/>
    <property type="evidence" value="ECO:0007669"/>
    <property type="project" value="TreeGrafter"/>
</dbReference>
<evidence type="ECO:0000259" key="1">
    <source>
        <dbReference type="PROSITE" id="PS50017"/>
    </source>
</evidence>
<dbReference type="GO" id="GO:0008782">
    <property type="term" value="F:adenosylhomocysteine nucleosidase activity"/>
    <property type="evidence" value="ECO:0007669"/>
    <property type="project" value="TreeGrafter"/>
</dbReference>
<dbReference type="EnsemblMetazoa" id="Aqu2.1.27432_001">
    <property type="protein sequence ID" value="Aqu2.1.27432_001"/>
    <property type="gene ID" value="Aqu2.1.27432"/>
</dbReference>
<feature type="domain" description="Death" evidence="1">
    <location>
        <begin position="44"/>
        <end position="104"/>
    </location>
</feature>
<dbReference type="GO" id="GO:0007165">
    <property type="term" value="P:signal transduction"/>
    <property type="evidence" value="ECO:0007669"/>
    <property type="project" value="InterPro"/>
</dbReference>
<dbReference type="Pfam" id="PF00531">
    <property type="entry name" value="Death"/>
    <property type="match status" value="1"/>
</dbReference>
<organism evidence="2">
    <name type="scientific">Amphimedon queenslandica</name>
    <name type="common">Sponge</name>
    <dbReference type="NCBI Taxonomy" id="400682"/>
    <lineage>
        <taxon>Eukaryota</taxon>
        <taxon>Metazoa</taxon>
        <taxon>Porifera</taxon>
        <taxon>Demospongiae</taxon>
        <taxon>Heteroscleromorpha</taxon>
        <taxon>Haplosclerida</taxon>
        <taxon>Niphatidae</taxon>
        <taxon>Amphimedon</taxon>
    </lineage>
</organism>
<dbReference type="SUPFAM" id="SSF47986">
    <property type="entry name" value="DEATH domain"/>
    <property type="match status" value="1"/>
</dbReference>
<dbReference type="GO" id="GO:0005829">
    <property type="term" value="C:cytosol"/>
    <property type="evidence" value="ECO:0007669"/>
    <property type="project" value="TreeGrafter"/>
</dbReference>
<dbReference type="Gene3D" id="1.10.533.10">
    <property type="entry name" value="Death Domain, Fas"/>
    <property type="match status" value="1"/>
</dbReference>
<dbReference type="PANTHER" id="PTHR46832">
    <property type="entry name" value="5'-METHYLTHIOADENOSINE/S-ADENOSYLHOMOCYSTEINE NUCLEOSIDASE"/>
    <property type="match status" value="1"/>
</dbReference>
<sequence>MLLLLSGDVELNPGPMIDDRPDIPLLIQWLAPLVDWKPFGLCLIGMEQHDILKIEQEHVKIEDRKLALYSKWLSVNPKATWRDVIDALTTIRENRLAQNIKDHILSTLSQGNPKDILRTHSGKLTDAITTNLYRVTDALCAKGLIPLDTKENIQTVTGISDYRKSSQLVSVIQRLLEPSLNSEQYLIDICHVLINQQHRTLTDIATSILHQLESYKEGERGRKGVRREGYIMYKYTTVGTTTGGQGSEDIDLGINEGGAKASASFIKPPDVKCPDLGNKIQNEPFTDDLVKDINIVLVTATNVEFNAVMGQATPINGEKYTRTSSKGITFYIAMYGKYKVAIIRTEQGKEVTSEELQKIQKVVKAQYVIAIGICYGMKEGKKKTKFGSILVAKRMKETSIAKYKDGSKSELEIEDYHSGKTLYDIFENYHGFTLGNGINYDVNVLTGEDILVTESSLNTSQQHKDEIQRQVPQALGGEMEAAAILGKPEEFEGIVIKAIADWGDMDKASCAPWKEFSTYVAAKYIWYQLSNIPEDELMRK</sequence>
<dbReference type="InParanoid" id="A0A1X7UI35"/>
<dbReference type="AlphaFoldDB" id="A0A1X7UI35"/>
<dbReference type="InterPro" id="IPR000845">
    <property type="entry name" value="Nucleoside_phosphorylase_d"/>
</dbReference>
<dbReference type="GO" id="GO:0009116">
    <property type="term" value="P:nucleoside metabolic process"/>
    <property type="evidence" value="ECO:0007669"/>
    <property type="project" value="InterPro"/>
</dbReference>